<dbReference type="InterPro" id="IPR002048">
    <property type="entry name" value="EF_hand_dom"/>
</dbReference>
<dbReference type="PANTHER" id="PTHR10827:SF98">
    <property type="entry name" value="45 KDA CALCIUM-BINDING PROTEIN"/>
    <property type="match status" value="1"/>
</dbReference>
<evidence type="ECO:0000256" key="2">
    <source>
        <dbReference type="ARBA" id="ARBA00022737"/>
    </source>
</evidence>
<feature type="compositionally biased region" description="Basic and acidic residues" evidence="3">
    <location>
        <begin position="139"/>
        <end position="155"/>
    </location>
</feature>
<organism evidence="6 7">
    <name type="scientific">Alteromonas macleodii</name>
    <name type="common">Pseudoalteromonas macleodii</name>
    <dbReference type="NCBI Taxonomy" id="28108"/>
    <lineage>
        <taxon>Bacteria</taxon>
        <taxon>Pseudomonadati</taxon>
        <taxon>Pseudomonadota</taxon>
        <taxon>Gammaproteobacteria</taxon>
        <taxon>Alteromonadales</taxon>
        <taxon>Alteromonadaceae</taxon>
        <taxon>Alteromonas/Salinimonas group</taxon>
        <taxon>Alteromonas</taxon>
    </lineage>
</organism>
<reference evidence="6 7" key="1">
    <citation type="submission" date="2015-12" db="EMBL/GenBank/DDBJ databases">
        <authorList>
            <person name="Shamseldin A."/>
            <person name="Moawad H."/>
            <person name="Abd El-Rahim W.M."/>
            <person name="Sadowsky M.J."/>
        </authorList>
    </citation>
    <scope>NUCLEOTIDE SEQUENCE [LARGE SCALE GENOMIC DNA]</scope>
    <source>
        <strain evidence="6 7">D7</strain>
    </source>
</reference>
<dbReference type="SUPFAM" id="SSF47473">
    <property type="entry name" value="EF-hand"/>
    <property type="match status" value="2"/>
</dbReference>
<evidence type="ECO:0000256" key="1">
    <source>
        <dbReference type="ARBA" id="ARBA00022723"/>
    </source>
</evidence>
<dbReference type="Gene3D" id="1.10.238.10">
    <property type="entry name" value="EF-hand"/>
    <property type="match status" value="3"/>
</dbReference>
<dbReference type="InterPro" id="IPR011992">
    <property type="entry name" value="EF-hand-dom_pair"/>
</dbReference>
<feature type="signal peptide" evidence="4">
    <location>
        <begin position="1"/>
        <end position="21"/>
    </location>
</feature>
<keyword evidence="1" id="KW-0479">Metal-binding</keyword>
<feature type="region of interest" description="Disordered" evidence="3">
    <location>
        <begin position="275"/>
        <end position="299"/>
    </location>
</feature>
<accession>A0A126Q4A3</accession>
<dbReference type="AlphaFoldDB" id="A0A126Q4A3"/>
<name>A0A126Q4A3_ALTMA</name>
<protein>
    <submittedName>
        <fullName evidence="6">Calcium-binding protein</fullName>
    </submittedName>
</protein>
<dbReference type="EMBL" id="CP014323">
    <property type="protein sequence ID" value="AMK00073.1"/>
    <property type="molecule type" value="Genomic_DNA"/>
</dbReference>
<dbReference type="Pfam" id="PF13202">
    <property type="entry name" value="EF-hand_5"/>
    <property type="match status" value="2"/>
</dbReference>
<dbReference type="InterPro" id="IPR018247">
    <property type="entry name" value="EF_Hand_1_Ca_BS"/>
</dbReference>
<evidence type="ECO:0000313" key="6">
    <source>
        <dbReference type="EMBL" id="AMK00073.1"/>
    </source>
</evidence>
<dbReference type="OrthoDB" id="6706523at2"/>
<evidence type="ECO:0000256" key="4">
    <source>
        <dbReference type="SAM" id="SignalP"/>
    </source>
</evidence>
<feature type="compositionally biased region" description="Polar residues" evidence="3">
    <location>
        <begin position="284"/>
        <end position="299"/>
    </location>
</feature>
<keyword evidence="4" id="KW-0732">Signal</keyword>
<evidence type="ECO:0000256" key="3">
    <source>
        <dbReference type="SAM" id="MobiDB-lite"/>
    </source>
</evidence>
<gene>
    <name evidence="6" type="ORF">AVL55_19050</name>
</gene>
<dbReference type="PANTHER" id="PTHR10827">
    <property type="entry name" value="RETICULOCALBIN"/>
    <property type="match status" value="1"/>
</dbReference>
<feature type="chain" id="PRO_5007272669" evidence="4">
    <location>
        <begin position="22"/>
        <end position="299"/>
    </location>
</feature>
<dbReference type="Proteomes" id="UP000063991">
    <property type="component" value="Chromosome"/>
</dbReference>
<feature type="region of interest" description="Disordered" evidence="3">
    <location>
        <begin position="120"/>
        <end position="155"/>
    </location>
</feature>
<dbReference type="PROSITE" id="PS00018">
    <property type="entry name" value="EF_HAND_1"/>
    <property type="match status" value="2"/>
</dbReference>
<proteinExistence type="predicted"/>
<feature type="domain" description="EF-hand" evidence="5">
    <location>
        <begin position="263"/>
        <end position="277"/>
    </location>
</feature>
<dbReference type="GO" id="GO:0005509">
    <property type="term" value="F:calcium ion binding"/>
    <property type="evidence" value="ECO:0007669"/>
    <property type="project" value="InterPro"/>
</dbReference>
<sequence>MFKTVSLAVVSALCISASAVAAPHSASGIILTYDLNKDESLPLEEFVDARRARFNASDTNKDGVLDESEYVYEWEGKVEKRLAEDRKASVKQTHIRFHAVDSNDDEFITIDEVNAVGERSFSRMDSDNDGVVALGDPEPAPRRSASQEKDDKPELVQRPMLRMPTSHNIEGFVTLYDQNGDEKVTKEEFHAVRKAQFQRTDENSDDKLTEQEYVLEFEDRLDAEIEKTHEGQIKQTYVRFEVLDTDENGKMTFSEYMVSGFNAFHRYDTNGDGYLTLADPAPAPSQQEQSDTTTAQVSE</sequence>
<keyword evidence="2" id="KW-0677">Repeat</keyword>
<dbReference type="RefSeq" id="WP_061096157.1">
    <property type="nucleotide sequence ID" value="NZ_CP014323.1"/>
</dbReference>
<feature type="domain" description="EF-hand" evidence="5">
    <location>
        <begin position="52"/>
        <end position="70"/>
    </location>
</feature>
<evidence type="ECO:0000259" key="5">
    <source>
        <dbReference type="Pfam" id="PF13202"/>
    </source>
</evidence>
<evidence type="ECO:0000313" key="7">
    <source>
        <dbReference type="Proteomes" id="UP000063991"/>
    </source>
</evidence>